<evidence type="ECO:0000313" key="3">
    <source>
        <dbReference type="Proteomes" id="UP000030645"/>
    </source>
</evidence>
<accession>W9QY64</accession>
<dbReference type="EMBL" id="KE343423">
    <property type="protein sequence ID" value="EXB28863.1"/>
    <property type="molecule type" value="Genomic_DNA"/>
</dbReference>
<reference evidence="3" key="1">
    <citation type="submission" date="2013-01" db="EMBL/GenBank/DDBJ databases">
        <title>Draft Genome Sequence of a Mulberry Tree, Morus notabilis C.K. Schneid.</title>
        <authorList>
            <person name="He N."/>
            <person name="Zhao S."/>
        </authorList>
    </citation>
    <scope>NUCLEOTIDE SEQUENCE</scope>
</reference>
<feature type="region of interest" description="Disordered" evidence="1">
    <location>
        <begin position="54"/>
        <end position="78"/>
    </location>
</feature>
<feature type="compositionally biased region" description="Low complexity" evidence="1">
    <location>
        <begin position="63"/>
        <end position="78"/>
    </location>
</feature>
<evidence type="ECO:0000313" key="2">
    <source>
        <dbReference type="EMBL" id="EXB28863.1"/>
    </source>
</evidence>
<dbReference type="Proteomes" id="UP000030645">
    <property type="component" value="Unassembled WGS sequence"/>
</dbReference>
<dbReference type="AlphaFoldDB" id="W9QY64"/>
<organism evidence="2 3">
    <name type="scientific">Morus notabilis</name>
    <dbReference type="NCBI Taxonomy" id="981085"/>
    <lineage>
        <taxon>Eukaryota</taxon>
        <taxon>Viridiplantae</taxon>
        <taxon>Streptophyta</taxon>
        <taxon>Embryophyta</taxon>
        <taxon>Tracheophyta</taxon>
        <taxon>Spermatophyta</taxon>
        <taxon>Magnoliopsida</taxon>
        <taxon>eudicotyledons</taxon>
        <taxon>Gunneridae</taxon>
        <taxon>Pentapetalae</taxon>
        <taxon>rosids</taxon>
        <taxon>fabids</taxon>
        <taxon>Rosales</taxon>
        <taxon>Moraceae</taxon>
        <taxon>Moreae</taxon>
        <taxon>Morus</taxon>
    </lineage>
</organism>
<evidence type="ECO:0000256" key="1">
    <source>
        <dbReference type="SAM" id="MobiDB-lite"/>
    </source>
</evidence>
<protein>
    <submittedName>
        <fullName evidence="2">Uncharacterized protein</fullName>
    </submittedName>
</protein>
<name>W9QY64_9ROSA</name>
<keyword evidence="3" id="KW-1185">Reference proteome</keyword>
<proteinExistence type="predicted"/>
<gene>
    <name evidence="2" type="ORF">L484_015796</name>
</gene>
<sequence>MERVRRMLVMFHPGIATMVDSGERPPTIMADCVGKEVRAKYHLAQAKEERAKFWEAKKKEQAQAKQTQKGNQKNNQAG</sequence>